<organism evidence="1 2">
    <name type="scientific">Photinus pyralis</name>
    <name type="common">Common eastern firefly</name>
    <name type="synonym">Lampyris pyralis</name>
    <dbReference type="NCBI Taxonomy" id="7054"/>
    <lineage>
        <taxon>Eukaryota</taxon>
        <taxon>Metazoa</taxon>
        <taxon>Ecdysozoa</taxon>
        <taxon>Arthropoda</taxon>
        <taxon>Hexapoda</taxon>
        <taxon>Insecta</taxon>
        <taxon>Pterygota</taxon>
        <taxon>Neoptera</taxon>
        <taxon>Endopterygota</taxon>
        <taxon>Coleoptera</taxon>
        <taxon>Polyphaga</taxon>
        <taxon>Elateriformia</taxon>
        <taxon>Elateroidea</taxon>
        <taxon>Lampyridae</taxon>
        <taxon>Lampyrinae</taxon>
        <taxon>Photinus</taxon>
    </lineage>
</organism>
<dbReference type="InParanoid" id="A0A5N4ALE4"/>
<keyword evidence="2" id="KW-1185">Reference proteome</keyword>
<sequence length="135" mass="14789">MTANIENLFCFALDATSKIGRSRGIVGDWVPEVAWDGSNTVWRAVQNGIWVDCGVFQGSSEVVLVAVGSFGDGRAVSAMRVGETGESVERVISRISVDSVWISGVRGGDWNFARFFYRFNFGTEDGAEKNRQDNL</sequence>
<comment type="caution">
    <text evidence="1">The sequence shown here is derived from an EMBL/GenBank/DDBJ whole genome shotgun (WGS) entry which is preliminary data.</text>
</comment>
<evidence type="ECO:0000313" key="1">
    <source>
        <dbReference type="EMBL" id="KAB0798162.1"/>
    </source>
</evidence>
<dbReference type="AlphaFoldDB" id="A0A5N4ALE4"/>
<gene>
    <name evidence="1" type="ORF">PPYR_09155</name>
</gene>
<dbReference type="EMBL" id="VVIM01000006">
    <property type="protein sequence ID" value="KAB0798162.1"/>
    <property type="molecule type" value="Genomic_DNA"/>
</dbReference>
<dbReference type="Proteomes" id="UP000327044">
    <property type="component" value="Unassembled WGS sequence"/>
</dbReference>
<reference evidence="1 2" key="1">
    <citation type="journal article" date="2018" name="Elife">
        <title>Firefly genomes illuminate parallel origins of bioluminescence in beetles.</title>
        <authorList>
            <person name="Fallon T.R."/>
            <person name="Lower S.E."/>
            <person name="Chang C.H."/>
            <person name="Bessho-Uehara M."/>
            <person name="Martin G.J."/>
            <person name="Bewick A.J."/>
            <person name="Behringer M."/>
            <person name="Debat H.J."/>
            <person name="Wong I."/>
            <person name="Day J.C."/>
            <person name="Suvorov A."/>
            <person name="Silva C.J."/>
            <person name="Stanger-Hall K.F."/>
            <person name="Hall D.W."/>
            <person name="Schmitz R.J."/>
            <person name="Nelson D.R."/>
            <person name="Lewis S.M."/>
            <person name="Shigenobu S."/>
            <person name="Bybee S.M."/>
            <person name="Larracuente A.M."/>
            <person name="Oba Y."/>
            <person name="Weng J.K."/>
        </authorList>
    </citation>
    <scope>NUCLEOTIDE SEQUENCE [LARGE SCALE GENOMIC DNA]</scope>
    <source>
        <strain evidence="1">1611_PpyrPB1</strain>
        <tissue evidence="1">Whole body</tissue>
    </source>
</reference>
<accession>A0A5N4ALE4</accession>
<name>A0A5N4ALE4_PHOPY</name>
<proteinExistence type="predicted"/>
<protein>
    <submittedName>
        <fullName evidence="1">Uncharacterized protein</fullName>
    </submittedName>
</protein>
<evidence type="ECO:0000313" key="2">
    <source>
        <dbReference type="Proteomes" id="UP000327044"/>
    </source>
</evidence>